<protein>
    <submittedName>
        <fullName evidence="3">Uncharacterized protein</fullName>
    </submittedName>
</protein>
<evidence type="ECO:0000313" key="4">
    <source>
        <dbReference type="Proteomes" id="UP001338125"/>
    </source>
</evidence>
<feature type="region of interest" description="Disordered" evidence="2">
    <location>
        <begin position="90"/>
        <end position="114"/>
    </location>
</feature>
<proteinExistence type="predicted"/>
<keyword evidence="4" id="KW-1185">Reference proteome</keyword>
<feature type="compositionally biased region" description="Basic residues" evidence="2">
    <location>
        <begin position="1460"/>
        <end position="1470"/>
    </location>
</feature>
<dbReference type="PANTHER" id="PTHR15361:SF5">
    <property type="entry name" value="C3H1-TYPE DOMAIN-CONTAINING PROTEIN"/>
    <property type="match status" value="1"/>
</dbReference>
<gene>
    <name evidence="3" type="ORF">PT974_10331</name>
</gene>
<feature type="region of interest" description="Disordered" evidence="2">
    <location>
        <begin position="452"/>
        <end position="521"/>
    </location>
</feature>
<dbReference type="Proteomes" id="UP001338125">
    <property type="component" value="Unassembled WGS sequence"/>
</dbReference>
<feature type="coiled-coil region" evidence="1">
    <location>
        <begin position="1686"/>
        <end position="1720"/>
    </location>
</feature>
<accession>A0ABR0S9J7</accession>
<feature type="region of interest" description="Disordered" evidence="2">
    <location>
        <begin position="555"/>
        <end position="632"/>
    </location>
</feature>
<reference evidence="3 4" key="1">
    <citation type="submission" date="2024-01" db="EMBL/GenBank/DDBJ databases">
        <title>Complete genome of Cladobotryum mycophilum ATHUM6906.</title>
        <authorList>
            <person name="Christinaki A.C."/>
            <person name="Myridakis A.I."/>
            <person name="Kouvelis V.N."/>
        </authorList>
    </citation>
    <scope>NUCLEOTIDE SEQUENCE [LARGE SCALE GENOMIC DNA]</scope>
    <source>
        <strain evidence="3 4">ATHUM6906</strain>
    </source>
</reference>
<name>A0ABR0S9J7_9HYPO</name>
<comment type="caution">
    <text evidence="3">The sequence shown here is derived from an EMBL/GenBank/DDBJ whole genome shotgun (WGS) entry which is preliminary data.</text>
</comment>
<feature type="compositionally biased region" description="Basic and acidic residues" evidence="2">
    <location>
        <begin position="884"/>
        <end position="894"/>
    </location>
</feature>
<feature type="coiled-coil region" evidence="1">
    <location>
        <begin position="1610"/>
        <end position="1662"/>
    </location>
</feature>
<feature type="compositionally biased region" description="Basic and acidic residues" evidence="2">
    <location>
        <begin position="1444"/>
        <end position="1459"/>
    </location>
</feature>
<feature type="compositionally biased region" description="Basic and acidic residues" evidence="2">
    <location>
        <begin position="582"/>
        <end position="602"/>
    </location>
</feature>
<feature type="compositionally biased region" description="Polar residues" evidence="2">
    <location>
        <begin position="90"/>
        <end position="110"/>
    </location>
</feature>
<feature type="compositionally biased region" description="Basic and acidic residues" evidence="2">
    <location>
        <begin position="1397"/>
        <end position="1407"/>
    </location>
</feature>
<feature type="compositionally biased region" description="Basic residues" evidence="2">
    <location>
        <begin position="860"/>
        <end position="883"/>
    </location>
</feature>
<dbReference type="EMBL" id="JAVFKD010000015">
    <property type="protein sequence ID" value="KAK5988837.1"/>
    <property type="molecule type" value="Genomic_DNA"/>
</dbReference>
<dbReference type="InterPro" id="IPR052003">
    <property type="entry name" value="HR_DNA-Binding_Protein"/>
</dbReference>
<feature type="region of interest" description="Disordered" evidence="2">
    <location>
        <begin position="288"/>
        <end position="318"/>
    </location>
</feature>
<feature type="compositionally biased region" description="Basic and acidic residues" evidence="2">
    <location>
        <begin position="613"/>
        <end position="632"/>
    </location>
</feature>
<feature type="compositionally biased region" description="Basic and acidic residues" evidence="2">
    <location>
        <begin position="496"/>
        <end position="520"/>
    </location>
</feature>
<keyword evidence="1" id="KW-0175">Coiled coil</keyword>
<sequence length="1786" mass="198727">MSDQSVTKSLASSQSIEDDIVKGASFLFDVINGTLDVLEGPEGSKALEAFLDLFDIWLQEADLTFRTNVEASLDDLPELLDFILGPDGQDSLSASHPSDPVTSAPGSTDYDTSDGVREVATKSDNAAVVFGGAPIENLCLVVSDKSGKRFSDVPVIPTLCSSDVLAHLIVPMPEIIRGEQGSKLPAFKLALPGEDILLPRAEDAPSPVQEHVPSIGVTDLKVPEKSVSEEEKRAATHKDGQLIVEENENGQKLLNTELDSYVLSGNINNFFGIKGLKAKIYKFKLPGDKKSGSDAASEGDEEESNKSTSGENNEPTREKVKLNTKAMALAGEPLGTLFPFLEDVTIRKLPIENLAFTYSEAEEDEFFAPGLRLEADLLLKDDIQWAADALKNLFGNRKPPTRIHLSAHIADERDWSKRPKISKLILQGYFESIDVEAWDFLQFKNVGLEISATKDSNPSDGSNDEDGTDKNESETSDTEVDAEEEAGLKTVSNDSVSDKTQSRDESVDSEDEKKPEDSKKKGSWKFDMAFFGSVQITGIPHANLPLELKYRLSREHVSEDEGTESNDEDEDEDEDGEEKEEEEKKGDKKKGKENDENADKKTNKTSKKVIKKSKTEKNKDLQKTAKKKDSKDTKSKRSWNLAIISGEWEDIYGIKNVTMSDVEFKASFTEGDFKKTMKLHLSANLTLGSGSFKVEGQISKNDSFLDAEVGDLTLSDLKKIHAQIAGQKIPEDDQKSDTDIGGNELVFKKIHFNLSSKKSEEDLKTIRALQLDGHVTFNGNTSAKANLRIANDGLTIQGSLTDFKIPETSVTIKKAGLDIFIGFGSNSKARKKDGKAIEDVQSDEDEEKTSTKERTSTKVKTSKNKKFSKRRSRNVTTVAKKKPAHDDKPVDFKDKSKKGKTGNRGQNRFGIVGEVQIEKIVVSVGFYTEKKKDKKKRDWLAFGAIRSITLSEVWPSLKGTFLDLKLDNVALIASSEDREQKNLEDSPGDGDDTHWGVLEEVDSYNYPIVRGIQLAATISSFEQLEHLNNKDKIDGLVLIFSYTLEGRPKVSINIPKRISIPLRKFATIGDFGAAVSLEGGNPELSLTATLTMLFDDQDPIEVQGVRGELFMKSGSKWINPFKLNEAVVISGVGIGTGFDYATVMARGPNSLKLSGSLKINDDVKGDIAISVSTVSTEQLFDLKISELDISALVRTAGEMSKNVQLQSLQDSKKLLVFTDIKIYFSTGVAGLDHFKIGDLEVTSAREYDGVKRVILDVEMTSEKQKIYVDGIIRYFDAELALLIDANLSEKKLYAKIIVKFTDNLSIFLEADGQFDDSEGLGGLMGRLRAELRPDVFGAIFDGINQGIETLGKLAIQAIEEAERDLKQGLQRNEDELRKAKSKLDKIKLDSDAELARQKHRLEEERKARSQASDELDKLKKAVSDARASKTKNDKEIARLKRMEEKATDKWSKNMREKGHEYRKKIRHQKTKQQVWAQERRRLEAARDAKWGDALRDGEAKRVIMAASQGLINIHWAEIENLKKQRDAGPFWKVPILNIQMTGIEFEIKKIQLLNLGVVGVIDTANSIMALPAFKEFESGIQDASEKMVQFGNALTALESRGLSGYLEEMCKNDRKELQNYINTIRKLEAKSKELEGVLRAALAELEKNQGRLSRAEKEAQDKIAVLERDMKVMPFEDAYKSQKRKYEGITTQIRMAQEALKDLKNEVKAGTESAKAIVNELKNGIPRVTRILVIANTEMFTKKEPLVFEMDVEWAGKTTTQSFKWVPDDDAIQWYKDVAKLVITRK</sequence>
<feature type="region of interest" description="Disordered" evidence="2">
    <location>
        <begin position="221"/>
        <end position="244"/>
    </location>
</feature>
<evidence type="ECO:0000313" key="3">
    <source>
        <dbReference type="EMBL" id="KAK5988837.1"/>
    </source>
</evidence>
<feature type="compositionally biased region" description="Acidic residues" evidence="2">
    <location>
        <begin position="560"/>
        <end position="581"/>
    </location>
</feature>
<feature type="region of interest" description="Disordered" evidence="2">
    <location>
        <begin position="1444"/>
        <end position="1474"/>
    </location>
</feature>
<organism evidence="3 4">
    <name type="scientific">Cladobotryum mycophilum</name>
    <dbReference type="NCBI Taxonomy" id="491253"/>
    <lineage>
        <taxon>Eukaryota</taxon>
        <taxon>Fungi</taxon>
        <taxon>Dikarya</taxon>
        <taxon>Ascomycota</taxon>
        <taxon>Pezizomycotina</taxon>
        <taxon>Sordariomycetes</taxon>
        <taxon>Hypocreomycetidae</taxon>
        <taxon>Hypocreales</taxon>
        <taxon>Hypocreaceae</taxon>
        <taxon>Cladobotryum</taxon>
    </lineage>
</organism>
<dbReference type="PANTHER" id="PTHR15361">
    <property type="entry name" value="RAD51/NUKS-INTERACTING PROTEIN"/>
    <property type="match status" value="1"/>
</dbReference>
<feature type="region of interest" description="Disordered" evidence="2">
    <location>
        <begin position="1397"/>
        <end position="1432"/>
    </location>
</feature>
<feature type="compositionally biased region" description="Basic and acidic residues" evidence="2">
    <location>
        <begin position="1414"/>
        <end position="1432"/>
    </location>
</feature>
<feature type="compositionally biased region" description="Basic and acidic residues" evidence="2">
    <location>
        <begin position="221"/>
        <end position="240"/>
    </location>
</feature>
<feature type="region of interest" description="Disordered" evidence="2">
    <location>
        <begin position="827"/>
        <end position="907"/>
    </location>
</feature>
<evidence type="ECO:0000256" key="2">
    <source>
        <dbReference type="SAM" id="MobiDB-lite"/>
    </source>
</evidence>
<feature type="compositionally biased region" description="Acidic residues" evidence="2">
    <location>
        <begin position="474"/>
        <end position="485"/>
    </location>
</feature>
<evidence type="ECO:0000256" key="1">
    <source>
        <dbReference type="SAM" id="Coils"/>
    </source>
</evidence>
<feature type="compositionally biased region" description="Basic residues" evidence="2">
    <location>
        <begin position="603"/>
        <end position="612"/>
    </location>
</feature>